<keyword evidence="3" id="KW-0547">Nucleotide-binding</keyword>
<comment type="similarity">
    <text evidence="1">Belongs to the ABC transporter superfamily.</text>
</comment>
<reference evidence="6" key="1">
    <citation type="submission" date="2020-08" db="EMBL/GenBank/DDBJ databases">
        <title>Sequencing the genomes of 1000 actinobacteria strains.</title>
        <authorList>
            <person name="Klenk H.-P."/>
        </authorList>
    </citation>
    <scope>NUCLEOTIDE SEQUENCE [LARGE SCALE GENOMIC DNA]</scope>
    <source>
        <strain evidence="6">DSM 27064</strain>
    </source>
</reference>
<gene>
    <name evidence="6" type="ORF">F5897_000115</name>
</gene>
<dbReference type="InterPro" id="IPR003439">
    <property type="entry name" value="ABC_transporter-like_ATP-bd"/>
</dbReference>
<evidence type="ECO:0000313" key="7">
    <source>
        <dbReference type="Proteomes" id="UP000571183"/>
    </source>
</evidence>
<keyword evidence="4 6" id="KW-0067">ATP-binding</keyword>
<keyword evidence="7" id="KW-1185">Reference proteome</keyword>
<sequence>MIKVENLSKYYGKKKAISNLSFEVPDGTVTGFLGPNGAGKSTTMRAMLDLDKASAGTVTFTNTDGSTGSFKDFANKPAVAGAMLDATWFHPGRSGLSHLQALAYGAGIGDKRVWECIEMVGLESAIKQRAGGYSLGMKQRLMLAAALLGDPQHLILDEPVNGLDPEGVSWMRHTIREFAAAGKAVLVSSHLLGEMQQTADRLVVIGKGELIGSYTLADFLADGTSVHAETASLAALQQALQQRGISATADPHRPELAITVSGTVNEAELRAQIAAIALENRIAITKLYTQQANLEERFLAATATAQEYKTQAASITRGTHN</sequence>
<dbReference type="Pfam" id="PF00005">
    <property type="entry name" value="ABC_tran"/>
    <property type="match status" value="1"/>
</dbReference>
<dbReference type="InterPro" id="IPR017871">
    <property type="entry name" value="ABC_transporter-like_CS"/>
</dbReference>
<dbReference type="PANTHER" id="PTHR43335:SF4">
    <property type="entry name" value="ABC TRANSPORTER, ATP-BINDING PROTEIN"/>
    <property type="match status" value="1"/>
</dbReference>
<evidence type="ECO:0000256" key="1">
    <source>
        <dbReference type="ARBA" id="ARBA00005417"/>
    </source>
</evidence>
<dbReference type="SUPFAM" id="SSF52540">
    <property type="entry name" value="P-loop containing nucleoside triphosphate hydrolases"/>
    <property type="match status" value="1"/>
</dbReference>
<name>A0A840DMQ8_9MICO</name>
<dbReference type="InterPro" id="IPR027417">
    <property type="entry name" value="P-loop_NTPase"/>
</dbReference>
<dbReference type="Gene3D" id="3.40.50.300">
    <property type="entry name" value="P-loop containing nucleotide triphosphate hydrolases"/>
    <property type="match status" value="1"/>
</dbReference>
<evidence type="ECO:0000313" key="6">
    <source>
        <dbReference type="EMBL" id="MBB4070839.1"/>
    </source>
</evidence>
<dbReference type="PANTHER" id="PTHR43335">
    <property type="entry name" value="ABC TRANSPORTER, ATP-BINDING PROTEIN"/>
    <property type="match status" value="1"/>
</dbReference>
<evidence type="ECO:0000256" key="4">
    <source>
        <dbReference type="ARBA" id="ARBA00022840"/>
    </source>
</evidence>
<dbReference type="SMART" id="SM00382">
    <property type="entry name" value="AAA"/>
    <property type="match status" value="1"/>
</dbReference>
<dbReference type="RefSeq" id="WP_183304114.1">
    <property type="nucleotide sequence ID" value="NZ_JACIFD010000001.1"/>
</dbReference>
<evidence type="ECO:0000259" key="5">
    <source>
        <dbReference type="PROSITE" id="PS50893"/>
    </source>
</evidence>
<proteinExistence type="inferred from homology"/>
<evidence type="ECO:0000256" key="3">
    <source>
        <dbReference type="ARBA" id="ARBA00022741"/>
    </source>
</evidence>
<dbReference type="PROSITE" id="PS50893">
    <property type="entry name" value="ABC_TRANSPORTER_2"/>
    <property type="match status" value="1"/>
</dbReference>
<dbReference type="Proteomes" id="UP000571183">
    <property type="component" value="Unassembled WGS sequence"/>
</dbReference>
<feature type="domain" description="ABC transporter" evidence="5">
    <location>
        <begin position="2"/>
        <end position="232"/>
    </location>
</feature>
<dbReference type="PROSITE" id="PS00211">
    <property type="entry name" value="ABC_TRANSPORTER_1"/>
    <property type="match status" value="1"/>
</dbReference>
<dbReference type="InterPro" id="IPR003593">
    <property type="entry name" value="AAA+_ATPase"/>
</dbReference>
<protein>
    <submittedName>
        <fullName evidence="6">ABC-2 type transport system ATP-binding protein</fullName>
    </submittedName>
</protein>
<dbReference type="EMBL" id="JACIFD010000001">
    <property type="protein sequence ID" value="MBB4070839.1"/>
    <property type="molecule type" value="Genomic_DNA"/>
</dbReference>
<dbReference type="GO" id="GO:0016887">
    <property type="term" value="F:ATP hydrolysis activity"/>
    <property type="evidence" value="ECO:0007669"/>
    <property type="project" value="InterPro"/>
</dbReference>
<keyword evidence="2" id="KW-0813">Transport</keyword>
<dbReference type="AlphaFoldDB" id="A0A840DMQ8"/>
<dbReference type="GO" id="GO:0005524">
    <property type="term" value="F:ATP binding"/>
    <property type="evidence" value="ECO:0007669"/>
    <property type="project" value="UniProtKB-KW"/>
</dbReference>
<organism evidence="6 7">
    <name type="scientific">Canibacter oris</name>
    <dbReference type="NCBI Taxonomy" id="1365628"/>
    <lineage>
        <taxon>Bacteria</taxon>
        <taxon>Bacillati</taxon>
        <taxon>Actinomycetota</taxon>
        <taxon>Actinomycetes</taxon>
        <taxon>Micrococcales</taxon>
        <taxon>Microbacteriaceae</taxon>
        <taxon>Canibacter</taxon>
    </lineage>
</organism>
<evidence type="ECO:0000256" key="2">
    <source>
        <dbReference type="ARBA" id="ARBA00022448"/>
    </source>
</evidence>
<accession>A0A840DMQ8</accession>
<comment type="caution">
    <text evidence="6">The sequence shown here is derived from an EMBL/GenBank/DDBJ whole genome shotgun (WGS) entry which is preliminary data.</text>
</comment>